<evidence type="ECO:0000256" key="2">
    <source>
        <dbReference type="ARBA" id="ARBA00022771"/>
    </source>
</evidence>
<feature type="region of interest" description="Disordered" evidence="5">
    <location>
        <begin position="234"/>
        <end position="258"/>
    </location>
</feature>
<evidence type="ECO:0000256" key="5">
    <source>
        <dbReference type="SAM" id="MobiDB-lite"/>
    </source>
</evidence>
<feature type="region of interest" description="Disordered" evidence="5">
    <location>
        <begin position="359"/>
        <end position="506"/>
    </location>
</feature>
<dbReference type="AlphaFoldDB" id="A0A6J2TDR3"/>
<feature type="compositionally biased region" description="Basic residues" evidence="5">
    <location>
        <begin position="410"/>
        <end position="422"/>
    </location>
</feature>
<feature type="compositionally biased region" description="Acidic residues" evidence="5">
    <location>
        <begin position="277"/>
        <end position="294"/>
    </location>
</feature>
<dbReference type="PANTHER" id="PTHR44029:SF1">
    <property type="entry name" value="DNAJ HOMOLOG SUBFAMILY C MEMBER 21"/>
    <property type="match status" value="1"/>
</dbReference>
<reference evidence="8" key="1">
    <citation type="submission" date="2025-08" db="UniProtKB">
        <authorList>
            <consortium name="RefSeq"/>
        </authorList>
    </citation>
    <scope>IDENTIFICATION</scope>
    <source>
        <strain evidence="8">11010-0011.00</strain>
        <tissue evidence="8">Whole body</tissue>
    </source>
</reference>
<dbReference type="OrthoDB" id="552049at2759"/>
<dbReference type="PROSITE" id="PS00028">
    <property type="entry name" value="ZINC_FINGER_C2H2_1"/>
    <property type="match status" value="2"/>
</dbReference>
<protein>
    <recommendedName>
        <fullName evidence="4">DnaJ homolog subfamily C member 21</fullName>
    </recommendedName>
</protein>
<keyword evidence="1" id="KW-0479">Metal-binding</keyword>
<organism evidence="7 8">
    <name type="scientific">Drosophila lebanonensis</name>
    <name type="common">Fruit fly</name>
    <name type="synonym">Scaptodrosophila lebanonensis</name>
    <dbReference type="NCBI Taxonomy" id="7225"/>
    <lineage>
        <taxon>Eukaryota</taxon>
        <taxon>Metazoa</taxon>
        <taxon>Ecdysozoa</taxon>
        <taxon>Arthropoda</taxon>
        <taxon>Hexapoda</taxon>
        <taxon>Insecta</taxon>
        <taxon>Pterygota</taxon>
        <taxon>Neoptera</taxon>
        <taxon>Endopterygota</taxon>
        <taxon>Diptera</taxon>
        <taxon>Brachycera</taxon>
        <taxon>Muscomorpha</taxon>
        <taxon>Ephydroidea</taxon>
        <taxon>Drosophilidae</taxon>
        <taxon>Scaptodrosophila</taxon>
    </lineage>
</organism>
<dbReference type="PROSITE" id="PS50076">
    <property type="entry name" value="DNAJ_2"/>
    <property type="match status" value="1"/>
</dbReference>
<dbReference type="Gene3D" id="1.10.287.110">
    <property type="entry name" value="DnaJ domain"/>
    <property type="match status" value="1"/>
</dbReference>
<dbReference type="InterPro" id="IPR036236">
    <property type="entry name" value="Znf_C2H2_sf"/>
</dbReference>
<evidence type="ECO:0000256" key="4">
    <source>
        <dbReference type="ARBA" id="ARBA00074367"/>
    </source>
</evidence>
<evidence type="ECO:0000256" key="3">
    <source>
        <dbReference type="ARBA" id="ARBA00022833"/>
    </source>
</evidence>
<dbReference type="Pfam" id="PF12171">
    <property type="entry name" value="zf-C2H2_jaz"/>
    <property type="match status" value="1"/>
</dbReference>
<dbReference type="SMART" id="SM00451">
    <property type="entry name" value="ZnF_U1"/>
    <property type="match status" value="2"/>
</dbReference>
<evidence type="ECO:0000256" key="1">
    <source>
        <dbReference type="ARBA" id="ARBA00022723"/>
    </source>
</evidence>
<proteinExistence type="predicted"/>
<dbReference type="InterPro" id="IPR013087">
    <property type="entry name" value="Znf_C2H2_type"/>
</dbReference>
<feature type="domain" description="J" evidence="6">
    <location>
        <begin position="3"/>
        <end position="69"/>
    </location>
</feature>
<dbReference type="SMART" id="SM00355">
    <property type="entry name" value="ZnF_C2H2"/>
    <property type="match status" value="2"/>
</dbReference>
<keyword evidence="2" id="KW-0863">Zinc-finger</keyword>
<dbReference type="InterPro" id="IPR001623">
    <property type="entry name" value="DnaJ_domain"/>
</dbReference>
<feature type="compositionally biased region" description="Basic residues" evidence="5">
    <location>
        <begin position="462"/>
        <end position="471"/>
    </location>
</feature>
<dbReference type="InterPro" id="IPR022755">
    <property type="entry name" value="Znf_C2H2_jaz"/>
</dbReference>
<dbReference type="SMART" id="SM00271">
    <property type="entry name" value="DnaJ"/>
    <property type="match status" value="1"/>
</dbReference>
<dbReference type="InterPro" id="IPR003604">
    <property type="entry name" value="Matrin/U1-like-C_Znf_C2H2"/>
</dbReference>
<evidence type="ECO:0000313" key="7">
    <source>
        <dbReference type="Proteomes" id="UP000504634"/>
    </source>
</evidence>
<dbReference type="Pfam" id="PF00226">
    <property type="entry name" value="DnaJ"/>
    <property type="match status" value="1"/>
</dbReference>
<name>A0A6J2TDR3_DROLE</name>
<feature type="compositionally biased region" description="Basic and acidic residues" evidence="5">
    <location>
        <begin position="234"/>
        <end position="251"/>
    </location>
</feature>
<dbReference type="FunFam" id="1.10.287.110:FF:000046">
    <property type="entry name" value="dnaJ homolog subfamily C member 21"/>
    <property type="match status" value="1"/>
</dbReference>
<dbReference type="RefSeq" id="XP_030373132.1">
    <property type="nucleotide sequence ID" value="XM_030517272.1"/>
</dbReference>
<dbReference type="InterPro" id="IPR054076">
    <property type="entry name" value="ZUO1-like_ZHD"/>
</dbReference>
<dbReference type="GO" id="GO:0003676">
    <property type="term" value="F:nucleic acid binding"/>
    <property type="evidence" value="ECO:0007669"/>
    <property type="project" value="InterPro"/>
</dbReference>
<dbReference type="InterPro" id="IPR051964">
    <property type="entry name" value="Chaperone_stress_response"/>
</dbReference>
<sequence length="567" mass="65740">MRCYYEELGVARDSNEADIKAAYRKLALRWHPDKNLDSLEEAKKRFLLIQQAYEVLSDAQERAWYDNHREQILRGKNSEYEENCLNVFQYFTGSCYKGFGDDGQSFYSVYSDVFQNLAAEDAEFMDSNEEIEAIPAFGNADSNYEDVVGPFYAYWQAYSTKKTYEWLCPYDVREIKDRYILRKVEKEMKKIVQKARKERNEEIRNLVSFVRKRDRRVQAYRRVLEERAEANRLKQEEKRKEQLRKRQEDLATTRQSDVYNEGYEEQLKKLEEQYGSDSDEYTDESEDEDEDEQNSDLTADSEINLEADDVESELEYVDDLYCVACNKSFKNAKARANHEESKKHRDNVERLRQEMVVEDEAFNDSNEGVEKEDDIIMEAEQSLNELELEDQFSKEEDEIDAEKDLPSNNKRGKKNKKSKKATTRPLQVDSADEEEHEFQSSQKMEAPSDSDDDWSKSNVNKKSSKKTKNKKAANNQKREAEPKSSTATAVAEPILKATPPPSTVVKGAAADSVDGALQHICVTCKAVFESKNKLFAHLKKTNHGVYIPKAKPIVEGKPLSKSKSKRK</sequence>
<dbReference type="PRINTS" id="PR00625">
    <property type="entry name" value="JDOMAIN"/>
</dbReference>
<evidence type="ECO:0000313" key="8">
    <source>
        <dbReference type="RefSeq" id="XP_030373132.1"/>
    </source>
</evidence>
<dbReference type="Proteomes" id="UP000504634">
    <property type="component" value="Unplaced"/>
</dbReference>
<dbReference type="InterPro" id="IPR036869">
    <property type="entry name" value="J_dom_sf"/>
</dbReference>
<accession>A0A6J2TDR3</accession>
<dbReference type="PANTHER" id="PTHR44029">
    <property type="entry name" value="DNAJ HOMOLOG SUBFAMILY C MEMBER 21"/>
    <property type="match status" value="1"/>
</dbReference>
<feature type="compositionally biased region" description="Acidic residues" evidence="5">
    <location>
        <begin position="386"/>
        <end position="401"/>
    </location>
</feature>
<dbReference type="GO" id="GO:0005737">
    <property type="term" value="C:cytoplasm"/>
    <property type="evidence" value="ECO:0007669"/>
    <property type="project" value="TreeGrafter"/>
</dbReference>
<dbReference type="SUPFAM" id="SSF46565">
    <property type="entry name" value="Chaperone J-domain"/>
    <property type="match status" value="1"/>
</dbReference>
<gene>
    <name evidence="8" type="primary">LOC115623072</name>
</gene>
<dbReference type="GeneID" id="115623072"/>
<feature type="region of interest" description="Disordered" evidence="5">
    <location>
        <begin position="273"/>
        <end position="304"/>
    </location>
</feature>
<dbReference type="CDD" id="cd06257">
    <property type="entry name" value="DnaJ"/>
    <property type="match status" value="1"/>
</dbReference>
<keyword evidence="7" id="KW-1185">Reference proteome</keyword>
<dbReference type="Gene3D" id="3.30.160.60">
    <property type="entry name" value="Classic Zinc Finger"/>
    <property type="match status" value="1"/>
</dbReference>
<dbReference type="Pfam" id="PF21884">
    <property type="entry name" value="ZUO1-like_ZHD"/>
    <property type="match status" value="1"/>
</dbReference>
<dbReference type="SUPFAM" id="SSF57667">
    <property type="entry name" value="beta-beta-alpha zinc fingers"/>
    <property type="match status" value="1"/>
</dbReference>
<keyword evidence="3" id="KW-0862">Zinc</keyword>
<dbReference type="GO" id="GO:0008270">
    <property type="term" value="F:zinc ion binding"/>
    <property type="evidence" value="ECO:0007669"/>
    <property type="project" value="UniProtKB-KW"/>
</dbReference>
<evidence type="ECO:0000259" key="6">
    <source>
        <dbReference type="PROSITE" id="PS50076"/>
    </source>
</evidence>